<feature type="signal peptide" evidence="1">
    <location>
        <begin position="1"/>
        <end position="21"/>
    </location>
</feature>
<accession>A0A1B6JT03</accession>
<name>A0A1B6JT03_9HEMI</name>
<evidence type="ECO:0000313" key="2">
    <source>
        <dbReference type="EMBL" id="JAT02345.1"/>
    </source>
</evidence>
<dbReference type="EMBL" id="GECU01005362">
    <property type="protein sequence ID" value="JAT02345.1"/>
    <property type="molecule type" value="Transcribed_RNA"/>
</dbReference>
<proteinExistence type="predicted"/>
<feature type="chain" id="PRO_5008585999" description="Kazal-like domain-containing protein" evidence="1">
    <location>
        <begin position="22"/>
        <end position="158"/>
    </location>
</feature>
<gene>
    <name evidence="2" type="ORF">g.5834</name>
</gene>
<dbReference type="AlphaFoldDB" id="A0A1B6JT03"/>
<keyword evidence="1" id="KW-0732">Signal</keyword>
<protein>
    <recommendedName>
        <fullName evidence="3">Kazal-like domain-containing protein</fullName>
    </recommendedName>
</protein>
<evidence type="ECO:0000256" key="1">
    <source>
        <dbReference type="SAM" id="SignalP"/>
    </source>
</evidence>
<reference evidence="2" key="1">
    <citation type="submission" date="2015-11" db="EMBL/GenBank/DDBJ databases">
        <title>De novo transcriptome assembly of four potential Pierce s Disease insect vectors from Arizona vineyards.</title>
        <authorList>
            <person name="Tassone E.E."/>
        </authorList>
    </citation>
    <scope>NUCLEOTIDE SEQUENCE</scope>
</reference>
<evidence type="ECO:0008006" key="3">
    <source>
        <dbReference type="Google" id="ProtNLM"/>
    </source>
</evidence>
<organism evidence="2">
    <name type="scientific">Homalodisca liturata</name>
    <dbReference type="NCBI Taxonomy" id="320908"/>
    <lineage>
        <taxon>Eukaryota</taxon>
        <taxon>Metazoa</taxon>
        <taxon>Ecdysozoa</taxon>
        <taxon>Arthropoda</taxon>
        <taxon>Hexapoda</taxon>
        <taxon>Insecta</taxon>
        <taxon>Pterygota</taxon>
        <taxon>Neoptera</taxon>
        <taxon>Paraneoptera</taxon>
        <taxon>Hemiptera</taxon>
        <taxon>Auchenorrhyncha</taxon>
        <taxon>Membracoidea</taxon>
        <taxon>Cicadellidae</taxon>
        <taxon>Cicadellinae</taxon>
        <taxon>Proconiini</taxon>
        <taxon>Homalodisca</taxon>
    </lineage>
</organism>
<sequence length="158" mass="18617">MSSWPALVILLFQALWFQVQGWCFYHCPRSSIDEAVCGVDGKRGAKLFHGRCLMWRENYCETAEYHEIDMKQCLDLYPHVVDEFLALNRCVAKYESLRKFWGVRPFRRYFLLFNLINRLGFRPLPPLPPWPGVSQPRMAMPPGWNPPAWLNPALVPRY</sequence>